<dbReference type="Proteomes" id="UP000000702">
    <property type="component" value="Unassembled WGS sequence"/>
</dbReference>
<dbReference type="InterPro" id="IPR056000">
    <property type="entry name" value="DUF7578"/>
</dbReference>
<dbReference type="Pfam" id="PF24466">
    <property type="entry name" value="DUF7578"/>
    <property type="match status" value="1"/>
</dbReference>
<accession>F9WF93</accession>
<dbReference type="EMBL" id="CAEQ01002117">
    <property type="protein sequence ID" value="CCD15961.1"/>
    <property type="molecule type" value="Genomic_DNA"/>
</dbReference>
<evidence type="ECO:0000259" key="1">
    <source>
        <dbReference type="Pfam" id="PF24466"/>
    </source>
</evidence>
<keyword evidence="3" id="KW-1185">Reference proteome</keyword>
<evidence type="ECO:0000313" key="2">
    <source>
        <dbReference type="EMBL" id="CCD15961.1"/>
    </source>
</evidence>
<reference evidence="3" key="1">
    <citation type="submission" date="2011-07" db="EMBL/GenBank/DDBJ databases">
        <title>Divergent evolution of antigenic variation in African trypanosomes.</title>
        <authorList>
            <person name="Jackson A.P."/>
            <person name="Berry A."/>
            <person name="Allison H.C."/>
            <person name="Burton P."/>
            <person name="Anderson J."/>
            <person name="Aslett M."/>
            <person name="Brown R."/>
            <person name="Corton N."/>
            <person name="Harris D."/>
            <person name="Hauser H."/>
            <person name="Gamble J."/>
            <person name="Gilderthorp R."/>
            <person name="McQuillan J."/>
            <person name="Quail M.A."/>
            <person name="Sanders M."/>
            <person name="Van Tonder A."/>
            <person name="Ginger M.L."/>
            <person name="Donelson J.E."/>
            <person name="Field M.C."/>
            <person name="Barry J.D."/>
            <person name="Berriman M."/>
            <person name="Hertz-Fowler C."/>
        </authorList>
    </citation>
    <scope>NUCLEOTIDE SEQUENCE [LARGE SCALE GENOMIC DNA]</scope>
    <source>
        <strain evidence="3">IL3000</strain>
    </source>
</reference>
<proteinExistence type="predicted"/>
<feature type="domain" description="DUF7578" evidence="1">
    <location>
        <begin position="61"/>
        <end position="120"/>
    </location>
</feature>
<dbReference type="VEuPathDB" id="TriTrypDB:TcIL3000_0_09470"/>
<comment type="caution">
    <text evidence="2">The sequence shown here is derived from an EMBL/GenBank/DDBJ whole genome shotgun (WGS) entry which is preliminary data.</text>
</comment>
<organism evidence="2 3">
    <name type="scientific">Trypanosoma congolense (strain IL3000)</name>
    <dbReference type="NCBI Taxonomy" id="1068625"/>
    <lineage>
        <taxon>Eukaryota</taxon>
        <taxon>Discoba</taxon>
        <taxon>Euglenozoa</taxon>
        <taxon>Kinetoplastea</taxon>
        <taxon>Metakinetoplastina</taxon>
        <taxon>Trypanosomatida</taxon>
        <taxon>Trypanosomatidae</taxon>
        <taxon>Trypanosoma</taxon>
        <taxon>Nannomonas</taxon>
    </lineage>
</organism>
<name>F9WF93_TRYCI</name>
<sequence length="158" mass="16841">MRYAYAREDTVETMSNCGVTSELHAAHCEGACVRPVCAGHGGCVWTLDSTVEEVLLWKYGNVTEAHLHKFLLDHFGSTFGLPDMSLIAFMNDPSLFVTDTQVLSGITSSAAYVDLQAMLRAVNVLNSAGIITLEQWSALSDAPAVVERAAATATSGTA</sequence>
<reference evidence="2 3" key="2">
    <citation type="journal article" date="2012" name="Proc. Natl. Acad. Sci. U.S.A.">
        <title>Antigenic diversity is generated by distinct evolutionary mechanisms in African trypanosome species.</title>
        <authorList>
            <person name="Jackson A.P."/>
            <person name="Berry A."/>
            <person name="Aslett M."/>
            <person name="Allison H.C."/>
            <person name="Burton P."/>
            <person name="Vavrova-Anderson J."/>
            <person name="Brown R."/>
            <person name="Browne H."/>
            <person name="Corton N."/>
            <person name="Hauser H."/>
            <person name="Gamble J."/>
            <person name="Gilderthorp R."/>
            <person name="Marcello L."/>
            <person name="McQuillan J."/>
            <person name="Otto T.D."/>
            <person name="Quail M.A."/>
            <person name="Sanders M.J."/>
            <person name="van Tonder A."/>
            <person name="Ginger M.L."/>
            <person name="Field M.C."/>
            <person name="Barry J.D."/>
            <person name="Hertz-Fowler C."/>
            <person name="Berriman M."/>
        </authorList>
    </citation>
    <scope>NUCLEOTIDE SEQUENCE [LARGE SCALE GENOMIC DNA]</scope>
    <source>
        <strain evidence="2 3">IL3000</strain>
    </source>
</reference>
<protein>
    <submittedName>
        <fullName evidence="2">WGS project CAEQ00000000 data, annotated contig 362</fullName>
    </submittedName>
</protein>
<dbReference type="AlphaFoldDB" id="F9WF93"/>
<gene>
    <name evidence="2" type="ORF">TCIL3000_0_09470</name>
</gene>
<evidence type="ECO:0000313" key="3">
    <source>
        <dbReference type="Proteomes" id="UP000000702"/>
    </source>
</evidence>